<gene>
    <name evidence="2" type="ORF">G6N76_15670</name>
</gene>
<evidence type="ECO:0000313" key="3">
    <source>
        <dbReference type="Proteomes" id="UP000477849"/>
    </source>
</evidence>
<feature type="domain" description="STAS" evidence="1">
    <location>
        <begin position="1"/>
        <end position="106"/>
    </location>
</feature>
<protein>
    <submittedName>
        <fullName evidence="2">STAS domain-containing protein</fullName>
    </submittedName>
</protein>
<dbReference type="Pfam" id="PF13466">
    <property type="entry name" value="STAS_2"/>
    <property type="match status" value="1"/>
</dbReference>
<dbReference type="AlphaFoldDB" id="A0A6M1S719"/>
<evidence type="ECO:0000259" key="1">
    <source>
        <dbReference type="PROSITE" id="PS50801"/>
    </source>
</evidence>
<name>A0A6M1S719_9HYPH</name>
<evidence type="ECO:0000313" key="2">
    <source>
        <dbReference type="EMBL" id="NGO65107.1"/>
    </source>
</evidence>
<keyword evidence="3" id="KW-1185">Reference proteome</keyword>
<dbReference type="Proteomes" id="UP000477849">
    <property type="component" value="Unassembled WGS sequence"/>
</dbReference>
<dbReference type="EMBL" id="JAAKZH010000004">
    <property type="protein sequence ID" value="NGO65107.1"/>
    <property type="molecule type" value="Genomic_DNA"/>
</dbReference>
<dbReference type="RefSeq" id="WP_163902558.1">
    <property type="nucleotide sequence ID" value="NZ_CP048427.1"/>
</dbReference>
<dbReference type="Gene3D" id="3.30.750.24">
    <property type="entry name" value="STAS domain"/>
    <property type="match status" value="1"/>
</dbReference>
<accession>A0A6M1S719</accession>
<dbReference type="InterPro" id="IPR036513">
    <property type="entry name" value="STAS_dom_sf"/>
</dbReference>
<reference evidence="2 3" key="1">
    <citation type="submission" date="2020-02" db="EMBL/GenBank/DDBJ databases">
        <title>Genome sequence of the type strain CCBAU10050 of Rhizobium daejeonense.</title>
        <authorList>
            <person name="Gao J."/>
            <person name="Sun J."/>
        </authorList>
    </citation>
    <scope>NUCLEOTIDE SEQUENCE [LARGE SCALE GENOMIC DNA]</scope>
    <source>
        <strain evidence="2 3">CCBAU10050</strain>
    </source>
</reference>
<dbReference type="InterPro" id="IPR058548">
    <property type="entry name" value="MlaB-like_STAS"/>
</dbReference>
<organism evidence="2 3">
    <name type="scientific">Rhizobium daejeonense</name>
    <dbReference type="NCBI Taxonomy" id="240521"/>
    <lineage>
        <taxon>Bacteria</taxon>
        <taxon>Pseudomonadati</taxon>
        <taxon>Pseudomonadota</taxon>
        <taxon>Alphaproteobacteria</taxon>
        <taxon>Hyphomicrobiales</taxon>
        <taxon>Rhizobiaceae</taxon>
        <taxon>Rhizobium/Agrobacterium group</taxon>
        <taxon>Rhizobium</taxon>
    </lineage>
</organism>
<comment type="caution">
    <text evidence="2">The sequence shown here is derived from an EMBL/GenBank/DDBJ whole genome shotgun (WGS) entry which is preliminary data.</text>
</comment>
<dbReference type="SUPFAM" id="SSF52091">
    <property type="entry name" value="SpoIIaa-like"/>
    <property type="match status" value="1"/>
</dbReference>
<sequence>MSPGAAIFKLDGPCTIRNATDIHKDLLDFICINDRISLEIAGSADVDVSFVQLIEAARTYAAGRGKSLALSHPASDRLLDVLDRAGLLDDPKSATSSFWLNGGDLR</sequence>
<proteinExistence type="predicted"/>
<dbReference type="InterPro" id="IPR002645">
    <property type="entry name" value="STAS_dom"/>
</dbReference>
<dbReference type="PROSITE" id="PS50801">
    <property type="entry name" value="STAS"/>
    <property type="match status" value="1"/>
</dbReference>